<reference evidence="1" key="1">
    <citation type="submission" date="2019-03" db="EMBL/GenBank/DDBJ databases">
        <title>Serratia marcescens strain N2 draft genome.</title>
        <authorList>
            <person name="Yassin A."/>
            <person name="El-Kenawy N."/>
            <person name="Youssef N.H."/>
        </authorList>
    </citation>
    <scope>NUCLEOTIDE SEQUENCE [LARGE SCALE GENOMIC DNA]</scope>
    <source>
        <strain evidence="1">N2</strain>
    </source>
</reference>
<evidence type="ECO:0000313" key="1">
    <source>
        <dbReference type="EMBL" id="TFV13430.1"/>
    </source>
</evidence>
<evidence type="ECO:0008006" key="2">
    <source>
        <dbReference type="Google" id="ProtNLM"/>
    </source>
</evidence>
<dbReference type="AlphaFoldDB" id="A0A9X8VJ67"/>
<protein>
    <recommendedName>
        <fullName evidence="2">DUF2184 domain-containing protein</fullName>
    </recommendedName>
</protein>
<accession>A0A9X8VJ67</accession>
<sequence length="344" mass="37949">MAQRLSPTDFAAFRNMAAQRGVIFPRSVSKLALAMDSALPALEVNGGIPAIVSTYLDPEIVRILFTPNKATEIMGEKKKGSWAMDTVMVQGVEVSGDVSAYGDNDETGGVQVSSNWADRQAYRFQTMTTWGELEQERYGLALLPYVAEKQRATAQIINTAMNRFYFYGVEGLRNYGILNEPDLPAPLAAPVNSNGKTLWKDKEVIDIYNDILALYADLVARTKGIIGDGIDMASPLKLCMSPTSSVYFKRANEIVGNTVEKMVRETFPNMKFEFAPQYDTDSGELVQMICESVQGQDVGYCCFSEKMRNHPVITGASNWKQKTSAATYGTVITQPMLFAQMIGV</sequence>
<organism evidence="1">
    <name type="scientific">Serratia marcescens</name>
    <dbReference type="NCBI Taxonomy" id="615"/>
    <lineage>
        <taxon>Bacteria</taxon>
        <taxon>Pseudomonadati</taxon>
        <taxon>Pseudomonadota</taxon>
        <taxon>Gammaproteobacteria</taxon>
        <taxon>Enterobacterales</taxon>
        <taxon>Yersiniaceae</taxon>
        <taxon>Serratia</taxon>
    </lineage>
</organism>
<dbReference type="EMBL" id="SPSG01001148">
    <property type="protein sequence ID" value="TFV13430.1"/>
    <property type="molecule type" value="Genomic_DNA"/>
</dbReference>
<name>A0A9X8VJ67_SERMA</name>
<gene>
    <name evidence="1" type="ORF">E0L31_09250</name>
</gene>
<comment type="caution">
    <text evidence="1">The sequence shown here is derived from an EMBL/GenBank/DDBJ whole genome shotgun (WGS) entry which is preliminary data.</text>
</comment>
<dbReference type="RefSeq" id="WP_147838960.1">
    <property type="nucleotide sequence ID" value="NZ_SPSG02000035.1"/>
</dbReference>
<proteinExistence type="predicted"/>